<sequence length="109" mass="12286">MEEEKHKKEEGKDKYEPHEHQPPYISQMQPVTHEAYGGGLYGKDDEKEATNLEKEGKDVEKEPMQHKPPASETQSADGPDEVKSLTPKHKQPASSGDRDIDITGQSYIQ</sequence>
<evidence type="ECO:0000256" key="1">
    <source>
        <dbReference type="SAM" id="MobiDB-lite"/>
    </source>
</evidence>
<feature type="region of interest" description="Disordered" evidence="1">
    <location>
        <begin position="1"/>
        <end position="109"/>
    </location>
</feature>
<protein>
    <submittedName>
        <fullName evidence="3">Uncharacterized protein LOC104760744</fullName>
    </submittedName>
</protein>
<dbReference type="GeneID" id="104760744"/>
<reference evidence="3" key="2">
    <citation type="submission" date="2025-08" db="UniProtKB">
        <authorList>
            <consortium name="RefSeq"/>
        </authorList>
    </citation>
    <scope>IDENTIFICATION</scope>
    <source>
        <tissue evidence="3">Leaf</tissue>
    </source>
</reference>
<reference evidence="2" key="1">
    <citation type="journal article" date="2014" name="Nat. Commun.">
        <title>The emerging biofuel crop Camelina sativa retains a highly undifferentiated hexaploid genome structure.</title>
        <authorList>
            <person name="Kagale S."/>
            <person name="Koh C."/>
            <person name="Nixon J."/>
            <person name="Bollina V."/>
            <person name="Clarke W.E."/>
            <person name="Tuteja R."/>
            <person name="Spillane C."/>
            <person name="Robinson S.J."/>
            <person name="Links M.G."/>
            <person name="Clarke C."/>
            <person name="Higgins E.E."/>
            <person name="Huebert T."/>
            <person name="Sharpe A.G."/>
            <person name="Parkin I.A."/>
        </authorList>
    </citation>
    <scope>NUCLEOTIDE SEQUENCE [LARGE SCALE GENOMIC DNA]</scope>
    <source>
        <strain evidence="2">cv. DH55</strain>
    </source>
</reference>
<feature type="compositionally biased region" description="Basic and acidic residues" evidence="1">
    <location>
        <begin position="42"/>
        <end position="65"/>
    </location>
</feature>
<feature type="compositionally biased region" description="Basic and acidic residues" evidence="1">
    <location>
        <begin position="1"/>
        <end position="21"/>
    </location>
</feature>
<name>A0ABM1RA83_CAMSA</name>
<organism evidence="2 3">
    <name type="scientific">Camelina sativa</name>
    <name type="common">False flax</name>
    <name type="synonym">Myagrum sativum</name>
    <dbReference type="NCBI Taxonomy" id="90675"/>
    <lineage>
        <taxon>Eukaryota</taxon>
        <taxon>Viridiplantae</taxon>
        <taxon>Streptophyta</taxon>
        <taxon>Embryophyta</taxon>
        <taxon>Tracheophyta</taxon>
        <taxon>Spermatophyta</taxon>
        <taxon>Magnoliopsida</taxon>
        <taxon>eudicotyledons</taxon>
        <taxon>Gunneridae</taxon>
        <taxon>Pentapetalae</taxon>
        <taxon>rosids</taxon>
        <taxon>malvids</taxon>
        <taxon>Brassicales</taxon>
        <taxon>Brassicaceae</taxon>
        <taxon>Camelineae</taxon>
        <taxon>Camelina</taxon>
    </lineage>
</organism>
<dbReference type="RefSeq" id="XP_019095921.1">
    <property type="nucleotide sequence ID" value="XM_019240376.1"/>
</dbReference>
<evidence type="ECO:0000313" key="2">
    <source>
        <dbReference type="Proteomes" id="UP000694864"/>
    </source>
</evidence>
<accession>A0ABM1RA83</accession>
<gene>
    <name evidence="3" type="primary">LOC104760744</name>
</gene>
<proteinExistence type="predicted"/>
<evidence type="ECO:0000313" key="3">
    <source>
        <dbReference type="RefSeq" id="XP_019095921.1"/>
    </source>
</evidence>
<keyword evidence="2" id="KW-1185">Reference proteome</keyword>
<dbReference type="Proteomes" id="UP000694864">
    <property type="component" value="Chromosome 18"/>
</dbReference>